<evidence type="ECO:0000313" key="1">
    <source>
        <dbReference type="EMBL" id="KIK11884.1"/>
    </source>
</evidence>
<name>A0A0C9YDK5_9AGAM</name>
<dbReference type="AlphaFoldDB" id="A0A0C9YDK5"/>
<evidence type="ECO:0000313" key="2">
    <source>
        <dbReference type="Proteomes" id="UP000054018"/>
    </source>
</evidence>
<organism evidence="1 2">
    <name type="scientific">Pisolithus microcarpus 441</name>
    <dbReference type="NCBI Taxonomy" id="765257"/>
    <lineage>
        <taxon>Eukaryota</taxon>
        <taxon>Fungi</taxon>
        <taxon>Dikarya</taxon>
        <taxon>Basidiomycota</taxon>
        <taxon>Agaricomycotina</taxon>
        <taxon>Agaricomycetes</taxon>
        <taxon>Agaricomycetidae</taxon>
        <taxon>Boletales</taxon>
        <taxon>Sclerodermatineae</taxon>
        <taxon>Pisolithaceae</taxon>
        <taxon>Pisolithus</taxon>
    </lineage>
</organism>
<dbReference type="HOGENOM" id="CLU_156722_0_0_1"/>
<protein>
    <submittedName>
        <fullName evidence="1">Uncharacterized protein</fullName>
    </submittedName>
</protein>
<sequence length="104" mass="11930">MYIDGIVSVGIQGYKLECCKVQKEVHLGKPRESFGVCYSLLDEGMSNITLMNEFHDQMLALTACCWLQLLREDVGQWYAKALQGVPQNQAYPPLMWSMQPEQRE</sequence>
<keyword evidence="2" id="KW-1185">Reference proteome</keyword>
<gene>
    <name evidence="1" type="ORF">PISMIDRAFT_19145</name>
</gene>
<dbReference type="EMBL" id="KN834143">
    <property type="protein sequence ID" value="KIK11884.1"/>
    <property type="molecule type" value="Genomic_DNA"/>
</dbReference>
<dbReference type="Proteomes" id="UP000054018">
    <property type="component" value="Unassembled WGS sequence"/>
</dbReference>
<proteinExistence type="predicted"/>
<reference evidence="1 2" key="1">
    <citation type="submission" date="2014-04" db="EMBL/GenBank/DDBJ databases">
        <authorList>
            <consortium name="DOE Joint Genome Institute"/>
            <person name="Kuo A."/>
            <person name="Kohler A."/>
            <person name="Costa M.D."/>
            <person name="Nagy L.G."/>
            <person name="Floudas D."/>
            <person name="Copeland A."/>
            <person name="Barry K.W."/>
            <person name="Cichocki N."/>
            <person name="Veneault-Fourrey C."/>
            <person name="LaButti K."/>
            <person name="Lindquist E.A."/>
            <person name="Lipzen A."/>
            <person name="Lundell T."/>
            <person name="Morin E."/>
            <person name="Murat C."/>
            <person name="Sun H."/>
            <person name="Tunlid A."/>
            <person name="Henrissat B."/>
            <person name="Grigoriev I.V."/>
            <person name="Hibbett D.S."/>
            <person name="Martin F."/>
            <person name="Nordberg H.P."/>
            <person name="Cantor M.N."/>
            <person name="Hua S.X."/>
        </authorList>
    </citation>
    <scope>NUCLEOTIDE SEQUENCE [LARGE SCALE GENOMIC DNA]</scope>
    <source>
        <strain evidence="1 2">441</strain>
    </source>
</reference>
<reference evidence="2" key="2">
    <citation type="submission" date="2015-01" db="EMBL/GenBank/DDBJ databases">
        <title>Evolutionary Origins and Diversification of the Mycorrhizal Mutualists.</title>
        <authorList>
            <consortium name="DOE Joint Genome Institute"/>
            <consortium name="Mycorrhizal Genomics Consortium"/>
            <person name="Kohler A."/>
            <person name="Kuo A."/>
            <person name="Nagy L.G."/>
            <person name="Floudas D."/>
            <person name="Copeland A."/>
            <person name="Barry K.W."/>
            <person name="Cichocki N."/>
            <person name="Veneault-Fourrey C."/>
            <person name="LaButti K."/>
            <person name="Lindquist E.A."/>
            <person name="Lipzen A."/>
            <person name="Lundell T."/>
            <person name="Morin E."/>
            <person name="Murat C."/>
            <person name="Riley R."/>
            <person name="Ohm R."/>
            <person name="Sun H."/>
            <person name="Tunlid A."/>
            <person name="Henrissat B."/>
            <person name="Grigoriev I.V."/>
            <person name="Hibbett D.S."/>
            <person name="Martin F."/>
        </authorList>
    </citation>
    <scope>NUCLEOTIDE SEQUENCE [LARGE SCALE GENOMIC DNA]</scope>
    <source>
        <strain evidence="2">441</strain>
    </source>
</reference>
<accession>A0A0C9YDK5</accession>